<dbReference type="InterPro" id="IPR041657">
    <property type="entry name" value="HTH_17"/>
</dbReference>
<dbReference type="InterPro" id="IPR009061">
    <property type="entry name" value="DNA-bd_dom_put_sf"/>
</dbReference>
<comment type="caution">
    <text evidence="2">The sequence shown here is derived from an EMBL/GenBank/DDBJ whole genome shotgun (WGS) entry which is preliminary data.</text>
</comment>
<name>A0A840CQ48_9BACT</name>
<dbReference type="Proteomes" id="UP000555103">
    <property type="component" value="Unassembled WGS sequence"/>
</dbReference>
<dbReference type="AlphaFoldDB" id="A0A840CQ48"/>
<dbReference type="SUPFAM" id="SSF46955">
    <property type="entry name" value="Putative DNA-binding domain"/>
    <property type="match status" value="1"/>
</dbReference>
<dbReference type="EMBL" id="JACIEP010000025">
    <property type="protein sequence ID" value="MBB4038217.1"/>
    <property type="molecule type" value="Genomic_DNA"/>
</dbReference>
<dbReference type="Pfam" id="PF12728">
    <property type="entry name" value="HTH_17"/>
    <property type="match status" value="1"/>
</dbReference>
<proteinExistence type="predicted"/>
<gene>
    <name evidence="2" type="ORF">GGR21_004149</name>
</gene>
<protein>
    <recommendedName>
        <fullName evidence="1">Helix-turn-helix domain-containing protein</fullName>
    </recommendedName>
</protein>
<evidence type="ECO:0000313" key="2">
    <source>
        <dbReference type="EMBL" id="MBB4038217.1"/>
    </source>
</evidence>
<sequence>MEIIYIEARTFEAMMTQFELFAHKVNKLCERHTSKGLEDWLDNQDVCQMLNISKCTLQGYRDSGMLPYTKISRKLYYRVKDVRKLIHELELQQNG</sequence>
<dbReference type="PANTHER" id="PTHR34585:SF22">
    <property type="entry name" value="HELIX-TURN-HELIX DOMAIN-CONTAINING PROTEIN"/>
    <property type="match status" value="1"/>
</dbReference>
<organism evidence="2 3">
    <name type="scientific">Dysgonomonas hofstadii</name>
    <dbReference type="NCBI Taxonomy" id="637886"/>
    <lineage>
        <taxon>Bacteria</taxon>
        <taxon>Pseudomonadati</taxon>
        <taxon>Bacteroidota</taxon>
        <taxon>Bacteroidia</taxon>
        <taxon>Bacteroidales</taxon>
        <taxon>Dysgonomonadaceae</taxon>
        <taxon>Dysgonomonas</taxon>
    </lineage>
</organism>
<accession>A0A840CQ48</accession>
<reference evidence="2 3" key="1">
    <citation type="submission" date="2020-08" db="EMBL/GenBank/DDBJ databases">
        <title>Genomic Encyclopedia of Type Strains, Phase IV (KMG-IV): sequencing the most valuable type-strain genomes for metagenomic binning, comparative biology and taxonomic classification.</title>
        <authorList>
            <person name="Goeker M."/>
        </authorList>
    </citation>
    <scope>NUCLEOTIDE SEQUENCE [LARGE SCALE GENOMIC DNA]</scope>
    <source>
        <strain evidence="2 3">DSM 104969</strain>
    </source>
</reference>
<evidence type="ECO:0000313" key="3">
    <source>
        <dbReference type="Proteomes" id="UP000555103"/>
    </source>
</evidence>
<dbReference type="PANTHER" id="PTHR34585">
    <property type="match status" value="1"/>
</dbReference>
<feature type="domain" description="Helix-turn-helix" evidence="1">
    <location>
        <begin position="40"/>
        <end position="86"/>
    </location>
</feature>
<dbReference type="RefSeq" id="WP_183309020.1">
    <property type="nucleotide sequence ID" value="NZ_JACIEP010000025.1"/>
</dbReference>
<keyword evidence="3" id="KW-1185">Reference proteome</keyword>
<evidence type="ECO:0000259" key="1">
    <source>
        <dbReference type="Pfam" id="PF12728"/>
    </source>
</evidence>